<gene>
    <name evidence="1" type="ORF">ACFFIA_41105</name>
</gene>
<dbReference type="NCBIfam" id="TIGR03089">
    <property type="entry name" value="TIGR03089 family protein"/>
    <property type="match status" value="1"/>
</dbReference>
<keyword evidence="2" id="KW-1185">Reference proteome</keyword>
<evidence type="ECO:0000313" key="2">
    <source>
        <dbReference type="Proteomes" id="UP001589867"/>
    </source>
</evidence>
<dbReference type="EMBL" id="JBHLUH010000099">
    <property type="protein sequence ID" value="MFC0534015.1"/>
    <property type="molecule type" value="Genomic_DNA"/>
</dbReference>
<comment type="caution">
    <text evidence="1">The sequence shown here is derived from an EMBL/GenBank/DDBJ whole genome shotgun (WGS) entry which is preliminary data.</text>
</comment>
<sequence length="251" mass="26695">MLPSTMPSQQPARGADRPLLTYCDDATGERTDLTAVELGGWAARTAGLLRDDCGLVAGDRAAVLLPPHWQTAAVLLGAWSLGVTVSYRSWAVAGLPSARPGEDEPYDALFVSTARLGSWLESVPEARHRFAHGLGPGAATLDEVPDGYRDYVAAAGYHPGDVPAPQAVRYTDAASPDGTTYRQWGTIAHAIAERMELRPGDRVLVDTGAHVEPVTWLLAPLAAGASILLCANLDRETLDRRRAAEGVTHVL</sequence>
<organism evidence="1 2">
    <name type="scientific">Phytohabitans kaempferiae</name>
    <dbReference type="NCBI Taxonomy" id="1620943"/>
    <lineage>
        <taxon>Bacteria</taxon>
        <taxon>Bacillati</taxon>
        <taxon>Actinomycetota</taxon>
        <taxon>Actinomycetes</taxon>
        <taxon>Micromonosporales</taxon>
        <taxon>Micromonosporaceae</taxon>
    </lineage>
</organism>
<dbReference type="Proteomes" id="UP001589867">
    <property type="component" value="Unassembled WGS sequence"/>
</dbReference>
<evidence type="ECO:0000313" key="1">
    <source>
        <dbReference type="EMBL" id="MFC0534015.1"/>
    </source>
</evidence>
<dbReference type="InterPro" id="IPR017523">
    <property type="entry name" value="Rv3268"/>
</dbReference>
<dbReference type="InterPro" id="IPR042099">
    <property type="entry name" value="ANL_N_sf"/>
</dbReference>
<dbReference type="RefSeq" id="WP_377262341.1">
    <property type="nucleotide sequence ID" value="NZ_JBHLUH010000099.1"/>
</dbReference>
<proteinExistence type="predicted"/>
<dbReference type="Gene3D" id="3.40.50.12780">
    <property type="entry name" value="N-terminal domain of ligase-like"/>
    <property type="match status" value="1"/>
</dbReference>
<accession>A0ABV6MH07</accession>
<dbReference type="SUPFAM" id="SSF56801">
    <property type="entry name" value="Acetyl-CoA synthetase-like"/>
    <property type="match status" value="1"/>
</dbReference>
<name>A0ABV6MH07_9ACTN</name>
<protein>
    <submittedName>
        <fullName evidence="1">TIGR03089 family protein</fullName>
    </submittedName>
</protein>
<reference evidence="1 2" key="1">
    <citation type="submission" date="2024-09" db="EMBL/GenBank/DDBJ databases">
        <authorList>
            <person name="Sun Q."/>
            <person name="Mori K."/>
        </authorList>
    </citation>
    <scope>NUCLEOTIDE SEQUENCE [LARGE SCALE GENOMIC DNA]</scope>
    <source>
        <strain evidence="1 2">TBRC 3947</strain>
    </source>
</reference>